<accession>A0A401SWV9</accession>
<gene>
    <name evidence="6" type="ORF">chiPu_0013327</name>
</gene>
<evidence type="ECO:0008006" key="8">
    <source>
        <dbReference type="Google" id="ProtNLM"/>
    </source>
</evidence>
<evidence type="ECO:0000256" key="4">
    <source>
        <dbReference type="ARBA" id="ARBA00022989"/>
    </source>
</evidence>
<dbReference type="PANTHER" id="PTHR31443">
    <property type="match status" value="1"/>
</dbReference>
<dbReference type="OrthoDB" id="6140834at2759"/>
<protein>
    <recommendedName>
        <fullName evidence="8">Transmembrane protein</fullName>
    </recommendedName>
</protein>
<evidence type="ECO:0000256" key="2">
    <source>
        <dbReference type="ARBA" id="ARBA00008411"/>
    </source>
</evidence>
<dbReference type="EMBL" id="BEZZ01000636">
    <property type="protein sequence ID" value="GCC34850.1"/>
    <property type="molecule type" value="Genomic_DNA"/>
</dbReference>
<dbReference type="STRING" id="137246.A0A401SWV9"/>
<evidence type="ECO:0000313" key="6">
    <source>
        <dbReference type="EMBL" id="GCC34850.1"/>
    </source>
</evidence>
<dbReference type="Pfam" id="PF15475">
    <property type="entry name" value="UPF0444"/>
    <property type="match status" value="1"/>
</dbReference>
<evidence type="ECO:0000256" key="3">
    <source>
        <dbReference type="ARBA" id="ARBA00022692"/>
    </source>
</evidence>
<evidence type="ECO:0000313" key="7">
    <source>
        <dbReference type="Proteomes" id="UP000287033"/>
    </source>
</evidence>
<reference evidence="6 7" key="1">
    <citation type="journal article" date="2018" name="Nat. Ecol. Evol.">
        <title>Shark genomes provide insights into elasmobranch evolution and the origin of vertebrates.</title>
        <authorList>
            <person name="Hara Y"/>
            <person name="Yamaguchi K"/>
            <person name="Onimaru K"/>
            <person name="Kadota M"/>
            <person name="Koyanagi M"/>
            <person name="Keeley SD"/>
            <person name="Tatsumi K"/>
            <person name="Tanaka K"/>
            <person name="Motone F"/>
            <person name="Kageyama Y"/>
            <person name="Nozu R"/>
            <person name="Adachi N"/>
            <person name="Nishimura O"/>
            <person name="Nakagawa R"/>
            <person name="Tanegashima C"/>
            <person name="Kiyatake I"/>
            <person name="Matsumoto R"/>
            <person name="Murakumo K"/>
            <person name="Nishida K"/>
            <person name="Terakita A"/>
            <person name="Kuratani S"/>
            <person name="Sato K"/>
            <person name="Hyodo S Kuraku.S."/>
        </authorList>
    </citation>
    <scope>NUCLEOTIDE SEQUENCE [LARGE SCALE GENOMIC DNA]</scope>
</reference>
<organism evidence="6 7">
    <name type="scientific">Chiloscyllium punctatum</name>
    <name type="common">Brownbanded bambooshark</name>
    <name type="synonym">Hemiscyllium punctatum</name>
    <dbReference type="NCBI Taxonomy" id="137246"/>
    <lineage>
        <taxon>Eukaryota</taxon>
        <taxon>Metazoa</taxon>
        <taxon>Chordata</taxon>
        <taxon>Craniata</taxon>
        <taxon>Vertebrata</taxon>
        <taxon>Chondrichthyes</taxon>
        <taxon>Elasmobranchii</taxon>
        <taxon>Galeomorphii</taxon>
        <taxon>Galeoidea</taxon>
        <taxon>Orectolobiformes</taxon>
        <taxon>Hemiscylliidae</taxon>
        <taxon>Chiloscyllium</taxon>
    </lineage>
</organism>
<keyword evidence="7" id="KW-1185">Reference proteome</keyword>
<proteinExistence type="inferred from homology"/>
<keyword evidence="3" id="KW-0812">Transmembrane</keyword>
<comment type="caution">
    <text evidence="6">The sequence shown here is derived from an EMBL/GenBank/DDBJ whole genome shotgun (WGS) entry which is preliminary data.</text>
</comment>
<dbReference type="GO" id="GO:0016020">
    <property type="term" value="C:membrane"/>
    <property type="evidence" value="ECO:0007669"/>
    <property type="project" value="UniProtKB-SubCell"/>
</dbReference>
<keyword evidence="4" id="KW-1133">Transmembrane helix</keyword>
<dbReference type="AlphaFoldDB" id="A0A401SWV9"/>
<evidence type="ECO:0000256" key="1">
    <source>
        <dbReference type="ARBA" id="ARBA00004141"/>
    </source>
</evidence>
<sequence>MLHYPRFPGCRSPVAPIVGVCDNHCWAEHQLPNPDFLGRGLRHIDAWTANDLPTDSYYIGERREDALQRRRKYIEKPMEQASGDQKDISSYLRELPTEDIEKDQVEVQASLLSRVAGGFLGATKGAVGATMGGVAWLGIKGYTVTRTTVTAVPSLGIGLIRGGASSLVGGASAVGSAVKSKVPFAGKRKDKWD</sequence>
<dbReference type="InterPro" id="IPR028153">
    <property type="entry name" value="UPF0444"/>
</dbReference>
<dbReference type="Proteomes" id="UP000287033">
    <property type="component" value="Unassembled WGS sequence"/>
</dbReference>
<keyword evidence="5" id="KW-0472">Membrane</keyword>
<comment type="subcellular location">
    <subcellularLocation>
        <location evidence="1">Membrane</location>
        <topology evidence="1">Multi-pass membrane protein</topology>
    </subcellularLocation>
</comment>
<comment type="similarity">
    <text evidence="2">Belongs to the TMEM263 family.</text>
</comment>
<name>A0A401SWV9_CHIPU</name>
<evidence type="ECO:0000256" key="5">
    <source>
        <dbReference type="ARBA" id="ARBA00023136"/>
    </source>
</evidence>